<evidence type="ECO:0000313" key="3">
    <source>
        <dbReference type="EMBL" id="MDY5155261.1"/>
    </source>
</evidence>
<dbReference type="Proteomes" id="UP001281731">
    <property type="component" value="Unassembled WGS sequence"/>
</dbReference>
<evidence type="ECO:0000256" key="1">
    <source>
        <dbReference type="SAM" id="Phobius"/>
    </source>
</evidence>
<dbReference type="Proteomes" id="UP001275049">
    <property type="component" value="Unassembled WGS sequence"/>
</dbReference>
<comment type="caution">
    <text evidence="3">The sequence shown here is derived from an EMBL/GenBank/DDBJ whole genome shotgun (WGS) entry which is preliminary data.</text>
</comment>
<keyword evidence="1" id="KW-0812">Transmembrane</keyword>
<feature type="transmembrane region" description="Helical" evidence="1">
    <location>
        <begin position="6"/>
        <end position="25"/>
    </location>
</feature>
<keyword evidence="1" id="KW-0472">Membrane</keyword>
<dbReference type="RefSeq" id="WP_022866402.1">
    <property type="nucleotide sequence ID" value="NZ_CAMYCL010000008.1"/>
</dbReference>
<sequence length="135" mass="15292">MVYTVFSLLGVIAVILFVLLIYFLWRVRHLLSMMGSSQCAARTGNGAWHTGILFFCQENLEWYAIRSLSMKPKFSISRRTLDTTVVNETEDAVIIKVLAKNRDIMLAMSHPVYTTMVAWADSAPPMGEIALFELE</sequence>
<evidence type="ECO:0000313" key="4">
    <source>
        <dbReference type="Proteomes" id="UP001275049"/>
    </source>
</evidence>
<evidence type="ECO:0000313" key="5">
    <source>
        <dbReference type="Proteomes" id="UP001281731"/>
    </source>
</evidence>
<protein>
    <submittedName>
        <fullName evidence="3">DUF2550 family protein</fullName>
    </submittedName>
</protein>
<organism evidence="3 5">
    <name type="scientific">Actinotignum urinale</name>
    <dbReference type="NCBI Taxonomy" id="190146"/>
    <lineage>
        <taxon>Bacteria</taxon>
        <taxon>Bacillati</taxon>
        <taxon>Actinomycetota</taxon>
        <taxon>Actinomycetes</taxon>
        <taxon>Actinomycetales</taxon>
        <taxon>Actinomycetaceae</taxon>
        <taxon>Actinotignum</taxon>
    </lineage>
</organism>
<evidence type="ECO:0000313" key="2">
    <source>
        <dbReference type="EMBL" id="MDY5132883.1"/>
    </source>
</evidence>
<reference evidence="3 4" key="1">
    <citation type="submission" date="2023-10" db="EMBL/GenBank/DDBJ databases">
        <title>Whole Genome based description of the genera Actinobaculum and Actinotignum reveals a complex phylogenetic relationship within the species included in the genus Actinotignum.</title>
        <authorList>
            <person name="Jensen C.S."/>
            <person name="Dargis R."/>
            <person name="Kemp M."/>
            <person name="Christensen J.J."/>
        </authorList>
    </citation>
    <scope>NUCLEOTIDE SEQUENCE</scope>
    <source>
        <strain evidence="3">SLA_B511</strain>
        <strain evidence="2 4">SLA_B974</strain>
    </source>
</reference>
<dbReference type="AlphaFoldDB" id="A0AAW9HZI2"/>
<dbReference type="InterPro" id="IPR019675">
    <property type="entry name" value="DUF2550"/>
</dbReference>
<keyword evidence="1" id="KW-1133">Transmembrane helix</keyword>
<dbReference type="EMBL" id="JAWNGC010000006">
    <property type="protein sequence ID" value="MDY5155261.1"/>
    <property type="molecule type" value="Genomic_DNA"/>
</dbReference>
<dbReference type="EMBL" id="JAWNGA010000005">
    <property type="protein sequence ID" value="MDY5132883.1"/>
    <property type="molecule type" value="Genomic_DNA"/>
</dbReference>
<keyword evidence="4" id="KW-1185">Reference proteome</keyword>
<dbReference type="Pfam" id="PF10739">
    <property type="entry name" value="DUF2550"/>
    <property type="match status" value="1"/>
</dbReference>
<name>A0AAW9HZI2_9ACTO</name>
<gene>
    <name evidence="3" type="ORF">R6G80_05915</name>
    <name evidence="2" type="ORF">R6G86_03875</name>
</gene>
<proteinExistence type="predicted"/>
<accession>A0AAW9HZI2</accession>